<reference evidence="1 2" key="1">
    <citation type="submission" date="2016-09" db="EMBL/GenBank/DDBJ databases">
        <title>Complete genome sequence of Deltia acidovorans CM13 isolated from murine proximal colonic tissue.</title>
        <authorList>
            <person name="Saffarian A."/>
        </authorList>
    </citation>
    <scope>NUCLEOTIDE SEQUENCE [LARGE SCALE GENOMIC DNA]</scope>
    <source>
        <strain evidence="1 2">CM13</strain>
    </source>
</reference>
<accession>A0ABM6E2U7</accession>
<dbReference type="Proteomes" id="UP000095607">
    <property type="component" value="Chromosome"/>
</dbReference>
<proteinExistence type="predicted"/>
<name>A0ABM6E2U7_9BURK</name>
<gene>
    <name evidence="1" type="ORF">BI380_09305</name>
</gene>
<keyword evidence="2" id="KW-1185">Reference proteome</keyword>
<evidence type="ECO:0000313" key="1">
    <source>
        <dbReference type="EMBL" id="AOV01538.1"/>
    </source>
</evidence>
<protein>
    <submittedName>
        <fullName evidence="1">Uncharacterized protein</fullName>
    </submittedName>
</protein>
<sequence length="62" mass="7472">MPFWRFSMKLVYNSVLSSFLIKPNLQTIDFQHVILEQSQKPISLFRPYSATWHIQTKKQIFI</sequence>
<dbReference type="EMBL" id="CP017420">
    <property type="protein sequence ID" value="AOV01538.1"/>
    <property type="molecule type" value="Genomic_DNA"/>
</dbReference>
<evidence type="ECO:0000313" key="2">
    <source>
        <dbReference type="Proteomes" id="UP000095607"/>
    </source>
</evidence>
<organism evidence="1 2">
    <name type="scientific">Delftia tsuruhatensis</name>
    <dbReference type="NCBI Taxonomy" id="180282"/>
    <lineage>
        <taxon>Bacteria</taxon>
        <taxon>Pseudomonadati</taxon>
        <taxon>Pseudomonadota</taxon>
        <taxon>Betaproteobacteria</taxon>
        <taxon>Burkholderiales</taxon>
        <taxon>Comamonadaceae</taxon>
        <taxon>Delftia</taxon>
    </lineage>
</organism>